<keyword evidence="2" id="KW-1185">Reference proteome</keyword>
<dbReference type="EMBL" id="JANPWB010000016">
    <property type="protein sequence ID" value="KAJ1080692.1"/>
    <property type="molecule type" value="Genomic_DNA"/>
</dbReference>
<feature type="non-terminal residue" evidence="1">
    <location>
        <position position="97"/>
    </location>
</feature>
<comment type="caution">
    <text evidence="1">The sequence shown here is derived from an EMBL/GenBank/DDBJ whole genome shotgun (WGS) entry which is preliminary data.</text>
</comment>
<organism evidence="1 2">
    <name type="scientific">Pleurodeles waltl</name>
    <name type="common">Iberian ribbed newt</name>
    <dbReference type="NCBI Taxonomy" id="8319"/>
    <lineage>
        <taxon>Eukaryota</taxon>
        <taxon>Metazoa</taxon>
        <taxon>Chordata</taxon>
        <taxon>Craniata</taxon>
        <taxon>Vertebrata</taxon>
        <taxon>Euteleostomi</taxon>
        <taxon>Amphibia</taxon>
        <taxon>Batrachia</taxon>
        <taxon>Caudata</taxon>
        <taxon>Salamandroidea</taxon>
        <taxon>Salamandridae</taxon>
        <taxon>Pleurodelinae</taxon>
        <taxon>Pleurodeles</taxon>
    </lineage>
</organism>
<accession>A0AAV7KQ29</accession>
<gene>
    <name evidence="1" type="ORF">NDU88_000886</name>
</gene>
<proteinExistence type="predicted"/>
<evidence type="ECO:0000313" key="2">
    <source>
        <dbReference type="Proteomes" id="UP001066276"/>
    </source>
</evidence>
<reference evidence="1" key="1">
    <citation type="journal article" date="2022" name="bioRxiv">
        <title>Sequencing and chromosome-scale assembly of the giantPleurodeles waltlgenome.</title>
        <authorList>
            <person name="Brown T."/>
            <person name="Elewa A."/>
            <person name="Iarovenko S."/>
            <person name="Subramanian E."/>
            <person name="Araus A.J."/>
            <person name="Petzold A."/>
            <person name="Susuki M."/>
            <person name="Suzuki K.-i.T."/>
            <person name="Hayashi T."/>
            <person name="Toyoda A."/>
            <person name="Oliveira C."/>
            <person name="Osipova E."/>
            <person name="Leigh N.D."/>
            <person name="Simon A."/>
            <person name="Yun M.H."/>
        </authorList>
    </citation>
    <scope>NUCLEOTIDE SEQUENCE</scope>
    <source>
        <strain evidence="1">20211129_DDA</strain>
        <tissue evidence="1">Liver</tissue>
    </source>
</reference>
<name>A0AAV7KQ29_PLEWA</name>
<dbReference type="Proteomes" id="UP001066276">
    <property type="component" value="Chromosome 12"/>
</dbReference>
<evidence type="ECO:0000313" key="1">
    <source>
        <dbReference type="EMBL" id="KAJ1080692.1"/>
    </source>
</evidence>
<sequence length="97" mass="10883">ARKILQEGERTSEEIIDCTLDIASTGFRQLAGAAVLRRQGWLKATSFRPEVQSRILDMPYDGESLFGKHVDDALQAIKTDTDTAKSLGILQYRKQPF</sequence>
<dbReference type="Gene3D" id="1.10.287.3160">
    <property type="match status" value="1"/>
</dbReference>
<feature type="non-terminal residue" evidence="1">
    <location>
        <position position="1"/>
    </location>
</feature>
<dbReference type="AlphaFoldDB" id="A0AAV7KQ29"/>
<protein>
    <submittedName>
        <fullName evidence="1">Uncharacterized protein</fullName>
    </submittedName>
</protein>